<gene>
    <name evidence="1" type="ORF">ANANG_G00283610</name>
</gene>
<comment type="caution">
    <text evidence="1">The sequence shown here is derived from an EMBL/GenBank/DDBJ whole genome shotgun (WGS) entry which is preliminary data.</text>
</comment>
<proteinExistence type="predicted"/>
<keyword evidence="2" id="KW-1185">Reference proteome</keyword>
<protein>
    <submittedName>
        <fullName evidence="1">Uncharacterized protein</fullName>
    </submittedName>
</protein>
<dbReference type="AlphaFoldDB" id="A0A9D3LLQ9"/>
<sequence>MSITRQRKYDIVLQRKLQNAVFTFIQTKPEKVNFSQFEVFAVKVEPSHWFTGYKGSDVMWSTTSPDIPMSPLCSLTSTGCLLWLASNLRPWCLHTRQLRGQHQGTFRGSSDPTHQP</sequence>
<dbReference type="Proteomes" id="UP001044222">
    <property type="component" value="Chromosome 17"/>
</dbReference>
<evidence type="ECO:0000313" key="1">
    <source>
        <dbReference type="EMBL" id="KAG5831834.1"/>
    </source>
</evidence>
<dbReference type="EMBL" id="JAFIRN010000017">
    <property type="protein sequence ID" value="KAG5831834.1"/>
    <property type="molecule type" value="Genomic_DNA"/>
</dbReference>
<accession>A0A9D3LLQ9</accession>
<feature type="non-terminal residue" evidence="1">
    <location>
        <position position="116"/>
    </location>
</feature>
<reference evidence="1" key="1">
    <citation type="submission" date="2021-01" db="EMBL/GenBank/DDBJ databases">
        <title>A chromosome-scale assembly of European eel, Anguilla anguilla.</title>
        <authorList>
            <person name="Henkel C."/>
            <person name="Jong-Raadsen S.A."/>
            <person name="Dufour S."/>
            <person name="Weltzien F.-A."/>
            <person name="Palstra A.P."/>
            <person name="Pelster B."/>
            <person name="Spaink H.P."/>
            <person name="Van Den Thillart G.E."/>
            <person name="Jansen H."/>
            <person name="Zahm M."/>
            <person name="Klopp C."/>
            <person name="Cedric C."/>
            <person name="Louis A."/>
            <person name="Berthelot C."/>
            <person name="Parey E."/>
            <person name="Roest Crollius H."/>
            <person name="Montfort J."/>
            <person name="Robinson-Rechavi M."/>
            <person name="Bucao C."/>
            <person name="Bouchez O."/>
            <person name="Gislard M."/>
            <person name="Lluch J."/>
            <person name="Milhes M."/>
            <person name="Lampietro C."/>
            <person name="Lopez Roques C."/>
            <person name="Donnadieu C."/>
            <person name="Braasch I."/>
            <person name="Desvignes T."/>
            <person name="Postlethwait J."/>
            <person name="Bobe J."/>
            <person name="Guiguen Y."/>
            <person name="Dirks R."/>
        </authorList>
    </citation>
    <scope>NUCLEOTIDE SEQUENCE</scope>
    <source>
        <strain evidence="1">Tag_6206</strain>
        <tissue evidence="1">Liver</tissue>
    </source>
</reference>
<name>A0A9D3LLQ9_ANGAN</name>
<organism evidence="1 2">
    <name type="scientific">Anguilla anguilla</name>
    <name type="common">European freshwater eel</name>
    <name type="synonym">Muraena anguilla</name>
    <dbReference type="NCBI Taxonomy" id="7936"/>
    <lineage>
        <taxon>Eukaryota</taxon>
        <taxon>Metazoa</taxon>
        <taxon>Chordata</taxon>
        <taxon>Craniata</taxon>
        <taxon>Vertebrata</taxon>
        <taxon>Euteleostomi</taxon>
        <taxon>Actinopterygii</taxon>
        <taxon>Neopterygii</taxon>
        <taxon>Teleostei</taxon>
        <taxon>Anguilliformes</taxon>
        <taxon>Anguillidae</taxon>
        <taxon>Anguilla</taxon>
    </lineage>
</organism>
<evidence type="ECO:0000313" key="2">
    <source>
        <dbReference type="Proteomes" id="UP001044222"/>
    </source>
</evidence>